<dbReference type="AlphaFoldDB" id="A0A517VTP6"/>
<evidence type="ECO:0000313" key="2">
    <source>
        <dbReference type="EMBL" id="QDT96350.1"/>
    </source>
</evidence>
<sequence length="77" mass="9004">MQNYDFFHSVVSVFLSVFLLYIWGRYWYLVVNDGKLFEFKGFPKSDEKTILGVGIVFMTIPVIVLIILYLKQMTTGL</sequence>
<evidence type="ECO:0000256" key="1">
    <source>
        <dbReference type="SAM" id="Phobius"/>
    </source>
</evidence>
<dbReference type="Proteomes" id="UP000318704">
    <property type="component" value="Chromosome"/>
</dbReference>
<dbReference type="KEGG" id="gaw:V144x_18040"/>
<proteinExistence type="predicted"/>
<evidence type="ECO:0000313" key="3">
    <source>
        <dbReference type="Proteomes" id="UP000318704"/>
    </source>
</evidence>
<feature type="transmembrane region" description="Helical" evidence="1">
    <location>
        <begin position="6"/>
        <end position="28"/>
    </location>
</feature>
<dbReference type="EMBL" id="CP037920">
    <property type="protein sequence ID" value="QDT96350.1"/>
    <property type="molecule type" value="Genomic_DNA"/>
</dbReference>
<feature type="transmembrane region" description="Helical" evidence="1">
    <location>
        <begin position="49"/>
        <end position="70"/>
    </location>
</feature>
<gene>
    <name evidence="2" type="ORF">V144x_18040</name>
</gene>
<reference evidence="2 3" key="1">
    <citation type="submission" date="2019-03" db="EMBL/GenBank/DDBJ databases">
        <title>Deep-cultivation of Planctomycetes and their phenomic and genomic characterization uncovers novel biology.</title>
        <authorList>
            <person name="Wiegand S."/>
            <person name="Jogler M."/>
            <person name="Boedeker C."/>
            <person name="Pinto D."/>
            <person name="Vollmers J."/>
            <person name="Rivas-Marin E."/>
            <person name="Kohn T."/>
            <person name="Peeters S.H."/>
            <person name="Heuer A."/>
            <person name="Rast P."/>
            <person name="Oberbeckmann S."/>
            <person name="Bunk B."/>
            <person name="Jeske O."/>
            <person name="Meyerdierks A."/>
            <person name="Storesund J.E."/>
            <person name="Kallscheuer N."/>
            <person name="Luecker S."/>
            <person name="Lage O.M."/>
            <person name="Pohl T."/>
            <person name="Merkel B.J."/>
            <person name="Hornburger P."/>
            <person name="Mueller R.-W."/>
            <person name="Bruemmer F."/>
            <person name="Labrenz M."/>
            <person name="Spormann A.M."/>
            <person name="Op den Camp H."/>
            <person name="Overmann J."/>
            <person name="Amann R."/>
            <person name="Jetten M.S.M."/>
            <person name="Mascher T."/>
            <person name="Medema M.H."/>
            <person name="Devos D.P."/>
            <person name="Kaster A.-K."/>
            <person name="Ovreas L."/>
            <person name="Rohde M."/>
            <person name="Galperin M.Y."/>
            <person name="Jogler C."/>
        </authorList>
    </citation>
    <scope>NUCLEOTIDE SEQUENCE [LARGE SCALE GENOMIC DNA]</scope>
    <source>
        <strain evidence="2 3">V144</strain>
    </source>
</reference>
<organism evidence="2 3">
    <name type="scientific">Gimesia aquarii</name>
    <dbReference type="NCBI Taxonomy" id="2527964"/>
    <lineage>
        <taxon>Bacteria</taxon>
        <taxon>Pseudomonadati</taxon>
        <taxon>Planctomycetota</taxon>
        <taxon>Planctomycetia</taxon>
        <taxon>Planctomycetales</taxon>
        <taxon>Planctomycetaceae</taxon>
        <taxon>Gimesia</taxon>
    </lineage>
</organism>
<keyword evidence="1" id="KW-0812">Transmembrane</keyword>
<keyword evidence="1" id="KW-1133">Transmembrane helix</keyword>
<protein>
    <submittedName>
        <fullName evidence="2">Uncharacterized protein</fullName>
    </submittedName>
</protein>
<name>A0A517VTP6_9PLAN</name>
<accession>A0A517VTP6</accession>
<keyword evidence="1" id="KW-0472">Membrane</keyword>